<dbReference type="HOGENOM" id="CLU_2862652_0_0_5"/>
<evidence type="ECO:0000313" key="1">
    <source>
        <dbReference type="EMBL" id="CAX23118.1"/>
    </source>
</evidence>
<dbReference type="KEGG" id="mdi:METDI1521"/>
<protein>
    <submittedName>
        <fullName evidence="1">Uncharacterized protein</fullName>
    </submittedName>
</protein>
<dbReference type="AlphaFoldDB" id="C7CGL8"/>
<gene>
    <name evidence="1" type="ORF">METD_I1521</name>
</gene>
<accession>C7CGL8</accession>
<sequence>MMTLRSLARRLRQDPAHRLWFAGAYLSEFVRNPTKVRMELPFLPQERSVNRNLPENRKLSSGNR</sequence>
<proteinExistence type="predicted"/>
<name>C7CGL8_METED</name>
<dbReference type="Proteomes" id="UP000008070">
    <property type="component" value="Chromosome"/>
</dbReference>
<organism evidence="1 2">
    <name type="scientific">Methylorubrum extorquens (strain DSM 6343 / CIP 106787 / DM4)</name>
    <name type="common">Methylobacterium extorquens</name>
    <dbReference type="NCBI Taxonomy" id="661410"/>
    <lineage>
        <taxon>Bacteria</taxon>
        <taxon>Pseudomonadati</taxon>
        <taxon>Pseudomonadota</taxon>
        <taxon>Alphaproteobacteria</taxon>
        <taxon>Hyphomicrobiales</taxon>
        <taxon>Methylobacteriaceae</taxon>
        <taxon>Methylorubrum</taxon>
    </lineage>
</organism>
<evidence type="ECO:0000313" key="2">
    <source>
        <dbReference type="Proteomes" id="UP000008070"/>
    </source>
</evidence>
<dbReference type="EMBL" id="FP103042">
    <property type="protein sequence ID" value="CAX23118.1"/>
    <property type="molecule type" value="Genomic_DNA"/>
</dbReference>
<reference evidence="2" key="1">
    <citation type="journal article" date="2009" name="PLoS ONE">
        <title>Methylobacterium genome sequences: a reference blueprint to investigate microbial metabolism of C1 compounds from natural and industrial sources.</title>
        <authorList>
            <person name="Vuilleumier S."/>
            <person name="Chistoserdova L."/>
            <person name="Lee M.-C."/>
            <person name="Bringel F."/>
            <person name="Lajus A."/>
            <person name="Zhou Y."/>
            <person name="Gourion B."/>
            <person name="Barbe V."/>
            <person name="Chang J."/>
            <person name="Cruveiller S."/>
            <person name="Dossat C."/>
            <person name="Gillett W."/>
            <person name="Gruffaz C."/>
            <person name="Haugen E."/>
            <person name="Hourcade E."/>
            <person name="Levy R."/>
            <person name="Mangenot S."/>
            <person name="Muller E."/>
            <person name="Nadalig T."/>
            <person name="Pagni M."/>
            <person name="Penny C."/>
            <person name="Peyraud R."/>
            <person name="Robinson D.G."/>
            <person name="Roche D."/>
            <person name="Rouy Z."/>
            <person name="Saenampechek C."/>
            <person name="Salvignol G."/>
            <person name="Vallenet D."/>
            <person name="Wu Z."/>
            <person name="Marx C.J."/>
            <person name="Vorholt J.A."/>
            <person name="Olson M.V."/>
            <person name="Kaul R."/>
            <person name="Weissenbach J."/>
            <person name="Medigue C."/>
            <person name="Lidstrom M.E."/>
        </authorList>
    </citation>
    <scope>NUCLEOTIDE SEQUENCE [LARGE SCALE GENOMIC DNA]</scope>
    <source>
        <strain evidence="2">DSM 6343 / CIP 106787 / DM4</strain>
    </source>
</reference>